<evidence type="ECO:0000256" key="2">
    <source>
        <dbReference type="ARBA" id="ARBA00022737"/>
    </source>
</evidence>
<evidence type="ECO:0000256" key="1">
    <source>
        <dbReference type="ARBA" id="ARBA00022729"/>
    </source>
</evidence>
<dbReference type="Pfam" id="PF01839">
    <property type="entry name" value="FG-GAP"/>
    <property type="match status" value="1"/>
</dbReference>
<name>A0A7W9ME89_9ACTN</name>
<accession>A0A7W9ME89</accession>
<protein>
    <recommendedName>
        <fullName evidence="7">VCBS repeat-containing protein</fullName>
    </recommendedName>
</protein>
<feature type="region of interest" description="Disordered" evidence="4">
    <location>
        <begin position="17"/>
        <end position="61"/>
    </location>
</feature>
<evidence type="ECO:0000256" key="3">
    <source>
        <dbReference type="ARBA" id="ARBA00023180"/>
    </source>
</evidence>
<keyword evidence="1" id="KW-0732">Signal</keyword>
<dbReference type="Gene3D" id="2.130.10.130">
    <property type="entry name" value="Integrin alpha, N-terminal"/>
    <property type="match status" value="2"/>
</dbReference>
<sequence length="471" mass="48155">MAIALTIALGLAGCSADPGPARDGVSAKTSAAVPDRGSGGRDTASAPRGEPALPDDFNGDGIRDLAIGDTGAGAGGVAEAGAVAVLTGFGAGAGAVSPSRLTWNDSGTEARPQDWFGSVMTSADFNGDGYADLAVAAIGRDEPSDEDVGGVTVTMGGPSGLTASAPAARLDIPAERRTHKGSLMASGDVDADGFPDLIVGDSTWTFHVVHGGPTFPAGAQAWPFDLGEERGDLVVADVTGDKVADVVTLLGDRVEVRAGGREGLAVPVVTPLDRRGRGYQVHRITVGDVDTDGKPDIVVSGLRGPDAGKYYRGEITVFHGGSVRRTVLDGKTPGMEPFKTRPTGFARMSTAVTDIDGDHDTDLVVTLPDSDAFLLVRSGRGGLTPSTGTLAGGGRNESRTVKLIDLDGDGRTELVTSGQVTGKVTVSTWSKGWKSSLELGPGENGLSGTAPEKAVEEPVWVFFSSWLTFTV</sequence>
<dbReference type="RefSeq" id="WP_184548407.1">
    <property type="nucleotide sequence ID" value="NZ_JACHMP010000001.1"/>
</dbReference>
<dbReference type="GO" id="GO:0007155">
    <property type="term" value="P:cell adhesion"/>
    <property type="evidence" value="ECO:0007669"/>
    <property type="project" value="InterPro"/>
</dbReference>
<dbReference type="Pfam" id="PF13517">
    <property type="entry name" value="FG-GAP_3"/>
    <property type="match status" value="1"/>
</dbReference>
<dbReference type="Proteomes" id="UP000540685">
    <property type="component" value="Unassembled WGS sequence"/>
</dbReference>
<proteinExistence type="predicted"/>
<dbReference type="PRINTS" id="PR01185">
    <property type="entry name" value="INTEGRINA"/>
</dbReference>
<dbReference type="EMBL" id="JACHMP010000001">
    <property type="protein sequence ID" value="MBB5816988.1"/>
    <property type="molecule type" value="Genomic_DNA"/>
</dbReference>
<dbReference type="GO" id="GO:0008305">
    <property type="term" value="C:integrin complex"/>
    <property type="evidence" value="ECO:0007669"/>
    <property type="project" value="InterPro"/>
</dbReference>
<keyword evidence="3" id="KW-0325">Glycoprotein</keyword>
<organism evidence="5 6">
    <name type="scientific">Streptosporangium becharense</name>
    <dbReference type="NCBI Taxonomy" id="1816182"/>
    <lineage>
        <taxon>Bacteria</taxon>
        <taxon>Bacillati</taxon>
        <taxon>Actinomycetota</taxon>
        <taxon>Actinomycetes</taxon>
        <taxon>Streptosporangiales</taxon>
        <taxon>Streptosporangiaceae</taxon>
        <taxon>Streptosporangium</taxon>
    </lineage>
</organism>
<dbReference type="InterPro" id="IPR028994">
    <property type="entry name" value="Integrin_alpha_N"/>
</dbReference>
<dbReference type="InterPro" id="IPR000413">
    <property type="entry name" value="Integrin_alpha"/>
</dbReference>
<evidence type="ECO:0008006" key="7">
    <source>
        <dbReference type="Google" id="ProtNLM"/>
    </source>
</evidence>
<keyword evidence="2" id="KW-0677">Repeat</keyword>
<evidence type="ECO:0000256" key="4">
    <source>
        <dbReference type="SAM" id="MobiDB-lite"/>
    </source>
</evidence>
<evidence type="ECO:0000313" key="5">
    <source>
        <dbReference type="EMBL" id="MBB5816988.1"/>
    </source>
</evidence>
<comment type="caution">
    <text evidence="5">The sequence shown here is derived from an EMBL/GenBank/DDBJ whole genome shotgun (WGS) entry which is preliminary data.</text>
</comment>
<gene>
    <name evidence="5" type="ORF">F4562_000050</name>
</gene>
<dbReference type="PANTHER" id="PTHR46580">
    <property type="entry name" value="SENSOR KINASE-RELATED"/>
    <property type="match status" value="1"/>
</dbReference>
<dbReference type="PROSITE" id="PS51470">
    <property type="entry name" value="FG_GAP"/>
    <property type="match status" value="1"/>
</dbReference>
<dbReference type="AlphaFoldDB" id="A0A7W9ME89"/>
<dbReference type="SMART" id="SM00191">
    <property type="entry name" value="Int_alpha"/>
    <property type="match status" value="3"/>
</dbReference>
<evidence type="ECO:0000313" key="6">
    <source>
        <dbReference type="Proteomes" id="UP000540685"/>
    </source>
</evidence>
<dbReference type="SUPFAM" id="SSF69318">
    <property type="entry name" value="Integrin alpha N-terminal domain"/>
    <property type="match status" value="2"/>
</dbReference>
<dbReference type="InterPro" id="IPR013519">
    <property type="entry name" value="Int_alpha_beta-p"/>
</dbReference>
<keyword evidence="6" id="KW-1185">Reference proteome</keyword>
<reference evidence="5 6" key="1">
    <citation type="submission" date="2020-08" db="EMBL/GenBank/DDBJ databases">
        <title>Sequencing the genomes of 1000 actinobacteria strains.</title>
        <authorList>
            <person name="Klenk H.-P."/>
        </authorList>
    </citation>
    <scope>NUCLEOTIDE SEQUENCE [LARGE SCALE GENOMIC DNA]</scope>
    <source>
        <strain evidence="5 6">DSM 46887</strain>
    </source>
</reference>
<dbReference type="InterPro" id="IPR013517">
    <property type="entry name" value="FG-GAP"/>
</dbReference>